<feature type="compositionally biased region" description="Polar residues" evidence="1">
    <location>
        <begin position="858"/>
        <end position="871"/>
    </location>
</feature>
<evidence type="ECO:0000313" key="2">
    <source>
        <dbReference type="EMBL" id="KAF4978796.1"/>
    </source>
</evidence>
<feature type="compositionally biased region" description="Polar residues" evidence="1">
    <location>
        <begin position="895"/>
        <end position="907"/>
    </location>
</feature>
<feature type="region of interest" description="Disordered" evidence="1">
    <location>
        <begin position="834"/>
        <end position="912"/>
    </location>
</feature>
<feature type="compositionally biased region" description="Polar residues" evidence="1">
    <location>
        <begin position="444"/>
        <end position="463"/>
    </location>
</feature>
<dbReference type="Proteomes" id="UP000635477">
    <property type="component" value="Unassembled WGS sequence"/>
</dbReference>
<feature type="region of interest" description="Disordered" evidence="1">
    <location>
        <begin position="224"/>
        <end position="262"/>
    </location>
</feature>
<feature type="compositionally biased region" description="Low complexity" evidence="1">
    <location>
        <begin position="538"/>
        <end position="548"/>
    </location>
</feature>
<protein>
    <recommendedName>
        <fullName evidence="4">Proteophosphoglycan ppg4</fullName>
    </recommendedName>
</protein>
<feature type="region of interest" description="Disordered" evidence="1">
    <location>
        <begin position="435"/>
        <end position="463"/>
    </location>
</feature>
<reference evidence="2" key="1">
    <citation type="journal article" date="2020" name="BMC Genomics">
        <title>Correction to: Identification and distribution of gene clusters required for synthesis of sphingolipid metabolism inhibitors in diverse species of the filamentous fungus Fusarium.</title>
        <authorList>
            <person name="Kim H.S."/>
            <person name="Lohmar J.M."/>
            <person name="Busman M."/>
            <person name="Brown D.W."/>
            <person name="Naumann T.A."/>
            <person name="Divon H.H."/>
            <person name="Lysoe E."/>
            <person name="Uhlig S."/>
            <person name="Proctor R.H."/>
        </authorList>
    </citation>
    <scope>NUCLEOTIDE SEQUENCE</scope>
    <source>
        <strain evidence="2">NRRL 22465</strain>
    </source>
</reference>
<feature type="compositionally biased region" description="Low complexity" evidence="1">
    <location>
        <begin position="938"/>
        <end position="947"/>
    </location>
</feature>
<evidence type="ECO:0000313" key="3">
    <source>
        <dbReference type="Proteomes" id="UP000635477"/>
    </source>
</evidence>
<feature type="region of interest" description="Disordered" evidence="1">
    <location>
        <begin position="933"/>
        <end position="978"/>
    </location>
</feature>
<evidence type="ECO:0008006" key="4">
    <source>
        <dbReference type="Google" id="ProtNLM"/>
    </source>
</evidence>
<feature type="region of interest" description="Disordered" evidence="1">
    <location>
        <begin position="593"/>
        <end position="645"/>
    </location>
</feature>
<dbReference type="OrthoDB" id="5341904at2759"/>
<feature type="compositionally biased region" description="Polar residues" evidence="1">
    <location>
        <begin position="959"/>
        <end position="970"/>
    </location>
</feature>
<comment type="caution">
    <text evidence="2">The sequence shown here is derived from an EMBL/GenBank/DDBJ whole genome shotgun (WGS) entry which is preliminary data.</text>
</comment>
<feature type="compositionally biased region" description="Polar residues" evidence="1">
    <location>
        <begin position="773"/>
        <end position="786"/>
    </location>
</feature>
<name>A0A8H4ULC5_9HYPO</name>
<feature type="region of interest" description="Disordered" evidence="1">
    <location>
        <begin position="680"/>
        <end position="803"/>
    </location>
</feature>
<feature type="compositionally biased region" description="Polar residues" evidence="1">
    <location>
        <begin position="745"/>
        <end position="764"/>
    </location>
</feature>
<reference evidence="2" key="2">
    <citation type="submission" date="2020-05" db="EMBL/GenBank/DDBJ databases">
        <authorList>
            <person name="Kim H.-S."/>
            <person name="Proctor R.H."/>
            <person name="Brown D.W."/>
        </authorList>
    </citation>
    <scope>NUCLEOTIDE SEQUENCE</scope>
    <source>
        <strain evidence="2">NRRL 22465</strain>
    </source>
</reference>
<feature type="compositionally biased region" description="Polar residues" evidence="1">
    <location>
        <begin position="235"/>
        <end position="247"/>
    </location>
</feature>
<proteinExistence type="predicted"/>
<feature type="compositionally biased region" description="Low complexity" evidence="1">
    <location>
        <begin position="497"/>
        <end position="508"/>
    </location>
</feature>
<feature type="region of interest" description="Disordered" evidence="1">
    <location>
        <begin position="496"/>
        <end position="548"/>
    </location>
</feature>
<feature type="compositionally biased region" description="Polar residues" evidence="1">
    <location>
        <begin position="97"/>
        <end position="120"/>
    </location>
</feature>
<dbReference type="EMBL" id="JABEYC010000340">
    <property type="protein sequence ID" value="KAF4978796.1"/>
    <property type="molecule type" value="Genomic_DNA"/>
</dbReference>
<feature type="region of interest" description="Disordered" evidence="1">
    <location>
        <begin position="1"/>
        <end position="120"/>
    </location>
</feature>
<feature type="compositionally biased region" description="Basic residues" evidence="1">
    <location>
        <begin position="847"/>
        <end position="857"/>
    </location>
</feature>
<accession>A0A8H4ULC5</accession>
<evidence type="ECO:0000256" key="1">
    <source>
        <dbReference type="SAM" id="MobiDB-lite"/>
    </source>
</evidence>
<feature type="compositionally biased region" description="Low complexity" evidence="1">
    <location>
        <begin position="45"/>
        <end position="67"/>
    </location>
</feature>
<feature type="region of interest" description="Disordered" evidence="1">
    <location>
        <begin position="154"/>
        <end position="212"/>
    </location>
</feature>
<keyword evidence="3" id="KW-1185">Reference proteome</keyword>
<dbReference type="AlphaFoldDB" id="A0A8H4ULC5"/>
<gene>
    <name evidence="2" type="ORF">FZEAL_4879</name>
</gene>
<feature type="compositionally biased region" description="Polar residues" evidence="1">
    <location>
        <begin position="179"/>
        <end position="211"/>
    </location>
</feature>
<organism evidence="2 3">
    <name type="scientific">Fusarium zealandicum</name>
    <dbReference type="NCBI Taxonomy" id="1053134"/>
    <lineage>
        <taxon>Eukaryota</taxon>
        <taxon>Fungi</taxon>
        <taxon>Dikarya</taxon>
        <taxon>Ascomycota</taxon>
        <taxon>Pezizomycotina</taxon>
        <taxon>Sordariomycetes</taxon>
        <taxon>Hypocreomycetidae</taxon>
        <taxon>Hypocreales</taxon>
        <taxon>Nectriaceae</taxon>
        <taxon>Fusarium</taxon>
        <taxon>Fusarium staphyleae species complex</taxon>
    </lineage>
</organism>
<sequence>MGNIQSAEAPRRHRKLSKPPVGTQTSAAGLPYNATAVTPHHEHFSSSYLAGSLSPSTKKTSSSRTSPAGIGIAVPVGGHASPLASPTCRYARRESTQRNGVLRSQSTRSEQSPKIPSFVNGSSASSIVQYGGHPSIARAESLPIVCQRGSARYDARASESQKLVNTKPKPSSEPIITKLASNSESSQDVTDNIKNGNQSASTPISRTNSDVSLYMPMRRRSVIQTPGIATRAHHSNTPISTKSSFRNSHPPSPSHTRHSSIESDLVRRMSAPSIQPVTQPQERVATPTEVDYRQLGGIKFGSLRITNGAPMATPVLEDDAHKGVKVSESRLESLREGYFEHESDPGTLASTRLNVAKHKEPVTTRQPVTMASVPVAEHLSKAGKSRTCEGEMSESGNADSFPVAEALNIREDANAKPGPERIRLELENKTLKGLTRTDSGFIPSPSSESVRQTVSKVDSGYSSNVSLRSLPSMRSAVTDKSTMASENLDTEVTGVYSASDSNSTRTSSLAPSQTHGRLPTHLEVPSLSTDDDVSTCPTSPASPSSRTFSFARGSRTRLLSLRSARSYEFRTSKQGANPALVPIILTDDQHALEQLPSPPSSAGRGGSKLYRFLNGSRNKGPPKVRGVRTIEKEVPASPSDVDETRSELLQGLQPLPQTSGLRAEPSKDTLRTILSVGSQDLSSAATRQNDDISRDVQQSAPKKISRRQSWRQSIAHMFGSRSPSTGPVAPKEAETALKRPVSAIEQRNTAPSKATRNSHTTVARTSRHVPKRSVSSSDSLASPTRRTATKPGSPGRRDKPELAHLRTNLSSPNLSEARHSPLNPSHAEQVLQMRATPPVSMQTRSTKPSRGKPKGHSRSTTPAYPVTSSRAGTGRRLSLPQDLGRSTLHSRHSSHAPQSYSEPQSPSWGMAMSPVMSPQQLYAVQQPRALSYSSTGGQQAAPAASQSRQRRRVSAPAQGLQTSSVPQSRSTTTLLQQQQQQQQHHQFLQAWMPVDAYHLSQQLQQNYMLQNQGMVYGAPNLMQQQYPDVYITRPAPTPSYHAHGRASSQGTMYGHNPPFRVLHSYNSPAYRGTPIWG</sequence>